<gene>
    <name evidence="1" type="ORF">K1T71_007508</name>
</gene>
<proteinExistence type="predicted"/>
<evidence type="ECO:0000313" key="1">
    <source>
        <dbReference type="EMBL" id="KAJ0177499.1"/>
    </source>
</evidence>
<reference evidence="1 2" key="1">
    <citation type="journal article" date="2021" name="Front. Genet.">
        <title>Chromosome-Level Genome Assembly Reveals Significant Gene Expansion in the Toll and IMD Signaling Pathways of Dendrolimus kikuchii.</title>
        <authorList>
            <person name="Zhou J."/>
            <person name="Wu P."/>
            <person name="Xiong Z."/>
            <person name="Liu N."/>
            <person name="Zhao N."/>
            <person name="Ji M."/>
            <person name="Qiu Y."/>
            <person name="Yang B."/>
        </authorList>
    </citation>
    <scope>NUCLEOTIDE SEQUENCE [LARGE SCALE GENOMIC DNA]</scope>
    <source>
        <strain evidence="1">Ann1</strain>
    </source>
</reference>
<protein>
    <submittedName>
        <fullName evidence="1">Uncharacterized protein</fullName>
    </submittedName>
</protein>
<evidence type="ECO:0000313" key="2">
    <source>
        <dbReference type="Proteomes" id="UP000824533"/>
    </source>
</evidence>
<comment type="caution">
    <text evidence="1">The sequence shown here is derived from an EMBL/GenBank/DDBJ whole genome shotgun (WGS) entry which is preliminary data.</text>
</comment>
<organism evidence="1 2">
    <name type="scientific">Dendrolimus kikuchii</name>
    <dbReference type="NCBI Taxonomy" id="765133"/>
    <lineage>
        <taxon>Eukaryota</taxon>
        <taxon>Metazoa</taxon>
        <taxon>Ecdysozoa</taxon>
        <taxon>Arthropoda</taxon>
        <taxon>Hexapoda</taxon>
        <taxon>Insecta</taxon>
        <taxon>Pterygota</taxon>
        <taxon>Neoptera</taxon>
        <taxon>Endopterygota</taxon>
        <taxon>Lepidoptera</taxon>
        <taxon>Glossata</taxon>
        <taxon>Ditrysia</taxon>
        <taxon>Bombycoidea</taxon>
        <taxon>Lasiocampidae</taxon>
        <taxon>Dendrolimus</taxon>
    </lineage>
</organism>
<dbReference type="EMBL" id="CM034398">
    <property type="protein sequence ID" value="KAJ0177499.1"/>
    <property type="molecule type" value="Genomic_DNA"/>
</dbReference>
<keyword evidence="2" id="KW-1185">Reference proteome</keyword>
<accession>A0ACC1D0N7</accession>
<sequence length="246" mass="26898">MERDLKNKIAVVTGAATGIGYAIAENFLQKGAKLIIIDVNCIEGGKAVKLLNSKYDNRATFIKCDVTTDLNYAYDKIFSKYDYVDILVNNAGIANESSARKTMEINAVATIEWSVKFYEKMRVDKGGKGGTILNMASIYGFTIDAFMVYYKASKFAVFGFSKSLGHAYNYEVSGVRVIVLCPGLTNTNMRASVEPWAEHKDGLKKMMLNVEGQTPDEVGKAAVDIFENAASGTGYVIEAGKPLTEI</sequence>
<dbReference type="Proteomes" id="UP000824533">
    <property type="component" value="Linkage Group LG12"/>
</dbReference>
<name>A0ACC1D0N7_9NEOP</name>